<dbReference type="InterPro" id="IPR021153">
    <property type="entry name" value="HrcA_C"/>
</dbReference>
<dbReference type="Gene3D" id="1.10.10.10">
    <property type="entry name" value="Winged helix-like DNA-binding domain superfamily/Winged helix DNA-binding domain"/>
    <property type="match status" value="1"/>
</dbReference>
<evidence type="ECO:0000259" key="7">
    <source>
        <dbReference type="Pfam" id="PF03444"/>
    </source>
</evidence>
<dbReference type="GO" id="GO:0003677">
    <property type="term" value="F:DNA binding"/>
    <property type="evidence" value="ECO:0007669"/>
    <property type="project" value="InterPro"/>
</dbReference>
<reference evidence="8" key="1">
    <citation type="submission" date="2020-10" db="EMBL/GenBank/DDBJ databases">
        <authorList>
            <person name="Gilroy R."/>
        </authorList>
    </citation>
    <scope>NUCLEOTIDE SEQUENCE</scope>
    <source>
        <strain evidence="8">CHK199-13235</strain>
    </source>
</reference>
<proteinExistence type="inferred from homology"/>
<keyword evidence="2 5" id="KW-0805">Transcription regulation</keyword>
<dbReference type="InterPro" id="IPR005104">
    <property type="entry name" value="WHTH_HrcA_DNA-bd"/>
</dbReference>
<evidence type="ECO:0000256" key="2">
    <source>
        <dbReference type="ARBA" id="ARBA00023015"/>
    </source>
</evidence>
<feature type="domain" description="Heat-inducible transcription repressor HrcA C-terminal" evidence="6">
    <location>
        <begin position="111"/>
        <end position="323"/>
    </location>
</feature>
<sequence>MSVVKALDARKLNILKLVVDRYIRTGEPVGSKAIAEALDNAVSPATIRNDMAALERLGYLEQPHTSAGRVPSYRGYRFYIANLMTRQPLSEYDRRMIEDTLLKGDLNPRTLVTNAAELLAQVTGCAVVCSSSRVDLSVITRLDVIPAGRRLYALLLITSSGAVENRVCRLDFELSSEQISFFVNFIRQNLTGMRIDALTSEKLVELGVSLGRYGAALAPLLYGIYDIVCKLRQQKLEVMNESGLLAREDFQTDNIKAFLEARKNLGSLLNQGFNGIQVIFGDESETFAVSNSSLIVTGYSRAGKRAGALGVIGPLRLDYSRVIPYIEHLSDTVSRLITEEYDERNDSQSG</sequence>
<dbReference type="GO" id="GO:0045892">
    <property type="term" value="P:negative regulation of DNA-templated transcription"/>
    <property type="evidence" value="ECO:0007669"/>
    <property type="project" value="UniProtKB-UniRule"/>
</dbReference>
<dbReference type="InterPro" id="IPR023120">
    <property type="entry name" value="WHTH_transcript_rep_HrcA_IDD"/>
</dbReference>
<dbReference type="InterPro" id="IPR029016">
    <property type="entry name" value="GAF-like_dom_sf"/>
</dbReference>
<dbReference type="PANTHER" id="PTHR34824">
    <property type="entry name" value="HEAT-INDUCIBLE TRANSCRIPTION REPRESSOR HRCA"/>
    <property type="match status" value="1"/>
</dbReference>
<name>A0A9D1K0J0_9FIRM</name>
<keyword evidence="3 5" id="KW-0346">Stress response</keyword>
<keyword evidence="1 5" id="KW-0678">Repressor</keyword>
<dbReference type="SUPFAM" id="SSF55781">
    <property type="entry name" value="GAF domain-like"/>
    <property type="match status" value="1"/>
</dbReference>
<dbReference type="SUPFAM" id="SSF46785">
    <property type="entry name" value="Winged helix' DNA-binding domain"/>
    <property type="match status" value="1"/>
</dbReference>
<dbReference type="EMBL" id="DVJP01000032">
    <property type="protein sequence ID" value="HIS76103.1"/>
    <property type="molecule type" value="Genomic_DNA"/>
</dbReference>
<organism evidence="8 9">
    <name type="scientific">Candidatus Merdivicinus excrementipullorum</name>
    <dbReference type="NCBI Taxonomy" id="2840867"/>
    <lineage>
        <taxon>Bacteria</taxon>
        <taxon>Bacillati</taxon>
        <taxon>Bacillota</taxon>
        <taxon>Clostridia</taxon>
        <taxon>Eubacteriales</taxon>
        <taxon>Oscillospiraceae</taxon>
        <taxon>Oscillospiraceae incertae sedis</taxon>
        <taxon>Candidatus Merdivicinus</taxon>
    </lineage>
</organism>
<comment type="similarity">
    <text evidence="5">Belongs to the HrcA family.</text>
</comment>
<evidence type="ECO:0000256" key="1">
    <source>
        <dbReference type="ARBA" id="ARBA00022491"/>
    </source>
</evidence>
<reference evidence="8" key="2">
    <citation type="journal article" date="2021" name="PeerJ">
        <title>Extensive microbial diversity within the chicken gut microbiome revealed by metagenomics and culture.</title>
        <authorList>
            <person name="Gilroy R."/>
            <person name="Ravi A."/>
            <person name="Getino M."/>
            <person name="Pursley I."/>
            <person name="Horton D.L."/>
            <person name="Alikhan N.F."/>
            <person name="Baker D."/>
            <person name="Gharbi K."/>
            <person name="Hall N."/>
            <person name="Watson M."/>
            <person name="Adriaenssens E.M."/>
            <person name="Foster-Nyarko E."/>
            <person name="Jarju S."/>
            <person name="Secka A."/>
            <person name="Antonio M."/>
            <person name="Oren A."/>
            <person name="Chaudhuri R.R."/>
            <person name="La Ragione R."/>
            <person name="Hildebrand F."/>
            <person name="Pallen M.J."/>
        </authorList>
    </citation>
    <scope>NUCLEOTIDE SEQUENCE</scope>
    <source>
        <strain evidence="8">CHK199-13235</strain>
    </source>
</reference>
<feature type="domain" description="Winged helix-turn-helix transcription repressor HrcA DNA-binding" evidence="7">
    <location>
        <begin position="11"/>
        <end position="76"/>
    </location>
</feature>
<dbReference type="Gene3D" id="3.30.450.40">
    <property type="match status" value="1"/>
</dbReference>
<comment type="caution">
    <text evidence="8">The sequence shown here is derived from an EMBL/GenBank/DDBJ whole genome shotgun (WGS) entry which is preliminary data.</text>
</comment>
<dbReference type="AlphaFoldDB" id="A0A9D1K0J0"/>
<evidence type="ECO:0000313" key="9">
    <source>
        <dbReference type="Proteomes" id="UP000824002"/>
    </source>
</evidence>
<dbReference type="InterPro" id="IPR036390">
    <property type="entry name" value="WH_DNA-bd_sf"/>
</dbReference>
<gene>
    <name evidence="5 8" type="primary">hrcA</name>
    <name evidence="8" type="ORF">IAB51_04740</name>
</gene>
<evidence type="ECO:0000256" key="3">
    <source>
        <dbReference type="ARBA" id="ARBA00023016"/>
    </source>
</evidence>
<comment type="function">
    <text evidence="5">Negative regulator of class I heat shock genes (grpE-dnaK-dnaJ and groELS operons). Prevents heat-shock induction of these operons.</text>
</comment>
<dbReference type="Proteomes" id="UP000824002">
    <property type="component" value="Unassembled WGS sequence"/>
</dbReference>
<dbReference type="Pfam" id="PF03444">
    <property type="entry name" value="WHD_HrcA"/>
    <property type="match status" value="1"/>
</dbReference>
<protein>
    <recommendedName>
        <fullName evidence="5">Heat-inducible transcription repressor HrcA</fullName>
    </recommendedName>
</protein>
<dbReference type="Gene3D" id="3.30.390.60">
    <property type="entry name" value="Heat-inducible transcription repressor hrca homolog, domain 3"/>
    <property type="match status" value="1"/>
</dbReference>
<dbReference type="PANTHER" id="PTHR34824:SF1">
    <property type="entry name" value="HEAT-INDUCIBLE TRANSCRIPTION REPRESSOR HRCA"/>
    <property type="match status" value="1"/>
</dbReference>
<evidence type="ECO:0000259" key="6">
    <source>
        <dbReference type="Pfam" id="PF01628"/>
    </source>
</evidence>
<evidence type="ECO:0000313" key="8">
    <source>
        <dbReference type="EMBL" id="HIS76103.1"/>
    </source>
</evidence>
<keyword evidence="4 5" id="KW-0804">Transcription</keyword>
<dbReference type="NCBIfam" id="TIGR00331">
    <property type="entry name" value="hrcA"/>
    <property type="match status" value="1"/>
</dbReference>
<dbReference type="HAMAP" id="MF_00081">
    <property type="entry name" value="HrcA"/>
    <property type="match status" value="1"/>
</dbReference>
<evidence type="ECO:0000256" key="4">
    <source>
        <dbReference type="ARBA" id="ARBA00023163"/>
    </source>
</evidence>
<dbReference type="PIRSF" id="PIRSF005485">
    <property type="entry name" value="HrcA"/>
    <property type="match status" value="1"/>
</dbReference>
<accession>A0A9D1K0J0</accession>
<evidence type="ECO:0000256" key="5">
    <source>
        <dbReference type="HAMAP-Rule" id="MF_00081"/>
    </source>
</evidence>
<dbReference type="InterPro" id="IPR002571">
    <property type="entry name" value="HrcA"/>
</dbReference>
<dbReference type="Pfam" id="PF01628">
    <property type="entry name" value="HrcA"/>
    <property type="match status" value="1"/>
</dbReference>
<dbReference type="InterPro" id="IPR036388">
    <property type="entry name" value="WH-like_DNA-bd_sf"/>
</dbReference>